<dbReference type="InterPro" id="IPR003959">
    <property type="entry name" value="ATPase_AAA_core"/>
</dbReference>
<keyword evidence="3" id="KW-0235">DNA replication</keyword>
<dbReference type="GO" id="GO:0006261">
    <property type="term" value="P:DNA-templated DNA replication"/>
    <property type="evidence" value="ECO:0007669"/>
    <property type="project" value="TreeGrafter"/>
</dbReference>
<evidence type="ECO:0000313" key="8">
    <source>
        <dbReference type="EnsemblMetazoa" id="AMAM012476-PA"/>
    </source>
</evidence>
<evidence type="ECO:0000259" key="7">
    <source>
        <dbReference type="SMART" id="SM00382"/>
    </source>
</evidence>
<dbReference type="InterPro" id="IPR047854">
    <property type="entry name" value="RFC_lid"/>
</dbReference>
<sequence>MDSNVKSNLPWVEKYRPAKLTDLISHEEIIGTINKFIKEEQLPHLLFYGPPGTGKTSTILACARQLYKPQSFGSMVLELNASDDRGINIVRGQILDFASTRTIFKGGYKLIILDEADAMTNDAQNALRRIIEKYTENVRFCIICNYLSKIIPAIQSRCTRFRFAPLSPDQILPRLEHVIEAEGIDVTDDGKKALMTLAGGDMRKVLNVLQSTWMAYKNVTEVNVYNCQLKAQKGLALEDILTEIHLVVNRLEIPPRVSSQLLINLASIEERLADGCVEKPQITALIAAFSKVRTLVV</sequence>
<evidence type="ECO:0000256" key="2">
    <source>
        <dbReference type="ARBA" id="ARBA00005378"/>
    </source>
</evidence>
<dbReference type="CDD" id="cd00009">
    <property type="entry name" value="AAA"/>
    <property type="match status" value="1"/>
</dbReference>
<dbReference type="CDD" id="cd18140">
    <property type="entry name" value="HLD_clamp_RFC"/>
    <property type="match status" value="1"/>
</dbReference>
<dbReference type="Gene3D" id="3.40.50.300">
    <property type="entry name" value="P-loop containing nucleotide triphosphate hydrolases"/>
    <property type="match status" value="1"/>
</dbReference>
<dbReference type="Gene3D" id="1.10.8.60">
    <property type="match status" value="1"/>
</dbReference>
<dbReference type="InterPro" id="IPR003593">
    <property type="entry name" value="AAA+_ATPase"/>
</dbReference>
<accession>A0A182SSF3</accession>
<dbReference type="GO" id="GO:0006281">
    <property type="term" value="P:DNA repair"/>
    <property type="evidence" value="ECO:0007669"/>
    <property type="project" value="TreeGrafter"/>
</dbReference>
<dbReference type="Pfam" id="PF00004">
    <property type="entry name" value="AAA"/>
    <property type="match status" value="1"/>
</dbReference>
<dbReference type="EnsemblMetazoa" id="AMAM012476-RA">
    <property type="protein sequence ID" value="AMAM012476-PA"/>
    <property type="gene ID" value="AMAM012476"/>
</dbReference>
<dbReference type="SUPFAM" id="SSF52540">
    <property type="entry name" value="P-loop containing nucleoside triphosphate hydrolases"/>
    <property type="match status" value="1"/>
</dbReference>
<keyword evidence="5" id="KW-0067">ATP-binding</keyword>
<name>A0A182SSF3_9DIPT</name>
<dbReference type="InterPro" id="IPR050238">
    <property type="entry name" value="DNA_Rep/Repair_Clamp_Loader"/>
</dbReference>
<dbReference type="AlphaFoldDB" id="A0A182SSF3"/>
<comment type="similarity">
    <text evidence="2">Belongs to the activator 1 small subunits family.</text>
</comment>
<dbReference type="Proteomes" id="UP000075901">
    <property type="component" value="Unassembled WGS sequence"/>
</dbReference>
<dbReference type="GO" id="GO:0016887">
    <property type="term" value="F:ATP hydrolysis activity"/>
    <property type="evidence" value="ECO:0007669"/>
    <property type="project" value="InterPro"/>
</dbReference>
<dbReference type="PANTHER" id="PTHR11669">
    <property type="entry name" value="REPLICATION FACTOR C / DNA POLYMERASE III GAMMA-TAU SUBUNIT"/>
    <property type="match status" value="1"/>
</dbReference>
<keyword evidence="4" id="KW-0547">Nucleotide-binding</keyword>
<evidence type="ECO:0000256" key="5">
    <source>
        <dbReference type="ARBA" id="ARBA00022840"/>
    </source>
</evidence>
<dbReference type="InterPro" id="IPR027417">
    <property type="entry name" value="P-loop_NTPase"/>
</dbReference>
<protein>
    <recommendedName>
        <fullName evidence="7">AAA+ ATPase domain-containing protein</fullName>
    </recommendedName>
</protein>
<dbReference type="InterPro" id="IPR013748">
    <property type="entry name" value="Rep_factorC_C"/>
</dbReference>
<keyword evidence="9" id="KW-1185">Reference proteome</keyword>
<dbReference type="VEuPathDB" id="VectorBase:AMAM012476"/>
<dbReference type="SUPFAM" id="SSF48019">
    <property type="entry name" value="post-AAA+ oligomerization domain-like"/>
    <property type="match status" value="1"/>
</dbReference>
<dbReference type="GO" id="GO:0005663">
    <property type="term" value="C:DNA replication factor C complex"/>
    <property type="evidence" value="ECO:0007669"/>
    <property type="project" value="TreeGrafter"/>
</dbReference>
<proteinExistence type="inferred from homology"/>
<dbReference type="GO" id="GO:0003689">
    <property type="term" value="F:DNA clamp loader activity"/>
    <property type="evidence" value="ECO:0007669"/>
    <property type="project" value="TreeGrafter"/>
</dbReference>
<keyword evidence="6" id="KW-0539">Nucleus</keyword>
<dbReference type="FunFam" id="3.40.50.300:FF:000129">
    <property type="entry name" value="Replication factor C subunit 5"/>
    <property type="match status" value="1"/>
</dbReference>
<reference evidence="9" key="1">
    <citation type="submission" date="2013-09" db="EMBL/GenBank/DDBJ databases">
        <title>The Genome Sequence of Anopheles maculatus species B.</title>
        <authorList>
            <consortium name="The Broad Institute Genomics Platform"/>
            <person name="Neafsey D.E."/>
            <person name="Besansky N."/>
            <person name="Howell P."/>
            <person name="Walton C."/>
            <person name="Young S.K."/>
            <person name="Zeng Q."/>
            <person name="Gargeya S."/>
            <person name="Fitzgerald M."/>
            <person name="Haas B."/>
            <person name="Abouelleil A."/>
            <person name="Allen A.W."/>
            <person name="Alvarado L."/>
            <person name="Arachchi H.M."/>
            <person name="Berlin A.M."/>
            <person name="Chapman S.B."/>
            <person name="Gainer-Dewar J."/>
            <person name="Goldberg J."/>
            <person name="Griggs A."/>
            <person name="Gujja S."/>
            <person name="Hansen M."/>
            <person name="Howarth C."/>
            <person name="Imamovic A."/>
            <person name="Ireland A."/>
            <person name="Larimer J."/>
            <person name="McCowan C."/>
            <person name="Murphy C."/>
            <person name="Pearson M."/>
            <person name="Poon T.W."/>
            <person name="Priest M."/>
            <person name="Roberts A."/>
            <person name="Saif S."/>
            <person name="Shea T."/>
            <person name="Sisk P."/>
            <person name="Sykes S."/>
            <person name="Wortman J."/>
            <person name="Nusbaum C."/>
            <person name="Birren B."/>
        </authorList>
    </citation>
    <scope>NUCLEOTIDE SEQUENCE [LARGE SCALE GENOMIC DNA]</scope>
    <source>
        <strain evidence="9">maculatus3</strain>
    </source>
</reference>
<dbReference type="SMART" id="SM00382">
    <property type="entry name" value="AAA"/>
    <property type="match status" value="1"/>
</dbReference>
<dbReference type="GO" id="GO:0003677">
    <property type="term" value="F:DNA binding"/>
    <property type="evidence" value="ECO:0007669"/>
    <property type="project" value="InterPro"/>
</dbReference>
<dbReference type="FunFam" id="1.10.8.60:FF:000028">
    <property type="entry name" value="Replication factor C subunit 5"/>
    <property type="match status" value="1"/>
</dbReference>
<evidence type="ECO:0000256" key="6">
    <source>
        <dbReference type="ARBA" id="ARBA00023242"/>
    </source>
</evidence>
<dbReference type="InterPro" id="IPR008921">
    <property type="entry name" value="DNA_pol3_clamp-load_cplx_C"/>
</dbReference>
<dbReference type="PANTHER" id="PTHR11669:SF9">
    <property type="entry name" value="REPLICATION FACTOR C SUBUNIT 5"/>
    <property type="match status" value="1"/>
</dbReference>
<evidence type="ECO:0000313" key="9">
    <source>
        <dbReference type="Proteomes" id="UP000075901"/>
    </source>
</evidence>
<feature type="domain" description="AAA+ ATPase" evidence="7">
    <location>
        <begin position="41"/>
        <end position="169"/>
    </location>
</feature>
<comment type="subcellular location">
    <subcellularLocation>
        <location evidence="1">Nucleus</location>
    </subcellularLocation>
</comment>
<evidence type="ECO:0000256" key="1">
    <source>
        <dbReference type="ARBA" id="ARBA00004123"/>
    </source>
</evidence>
<dbReference type="Pfam" id="PF08542">
    <property type="entry name" value="Rep_fac_C"/>
    <property type="match status" value="1"/>
</dbReference>
<evidence type="ECO:0000256" key="3">
    <source>
        <dbReference type="ARBA" id="ARBA00022705"/>
    </source>
</evidence>
<evidence type="ECO:0000256" key="4">
    <source>
        <dbReference type="ARBA" id="ARBA00022741"/>
    </source>
</evidence>
<dbReference type="GO" id="GO:0005634">
    <property type="term" value="C:nucleus"/>
    <property type="evidence" value="ECO:0007669"/>
    <property type="project" value="UniProtKB-SubCell"/>
</dbReference>
<organism evidence="8 9">
    <name type="scientific">Anopheles maculatus</name>
    <dbReference type="NCBI Taxonomy" id="74869"/>
    <lineage>
        <taxon>Eukaryota</taxon>
        <taxon>Metazoa</taxon>
        <taxon>Ecdysozoa</taxon>
        <taxon>Arthropoda</taxon>
        <taxon>Hexapoda</taxon>
        <taxon>Insecta</taxon>
        <taxon>Pterygota</taxon>
        <taxon>Neoptera</taxon>
        <taxon>Endopterygota</taxon>
        <taxon>Diptera</taxon>
        <taxon>Nematocera</taxon>
        <taxon>Culicoidea</taxon>
        <taxon>Culicidae</taxon>
        <taxon>Anophelinae</taxon>
        <taxon>Anopheles</taxon>
        <taxon>Anopheles maculatus group</taxon>
    </lineage>
</organism>
<reference evidence="8" key="2">
    <citation type="submission" date="2020-05" db="UniProtKB">
        <authorList>
            <consortium name="EnsemblMetazoa"/>
        </authorList>
    </citation>
    <scope>IDENTIFICATION</scope>
    <source>
        <strain evidence="8">maculatus3</strain>
    </source>
</reference>
<dbReference type="GO" id="GO:0005524">
    <property type="term" value="F:ATP binding"/>
    <property type="evidence" value="ECO:0007669"/>
    <property type="project" value="UniProtKB-KW"/>
</dbReference>